<evidence type="ECO:0000256" key="2">
    <source>
        <dbReference type="ARBA" id="ARBA00006310"/>
    </source>
</evidence>
<evidence type="ECO:0000256" key="3">
    <source>
        <dbReference type="ARBA" id="ARBA00015203"/>
    </source>
</evidence>
<dbReference type="Gene3D" id="3.40.50.720">
    <property type="entry name" value="NAD(P)-binding Rossmann-like Domain"/>
    <property type="match status" value="1"/>
</dbReference>
<gene>
    <name evidence="13" type="ORF">Vbra_21892</name>
</gene>
<dbReference type="PANTHER" id="PTHR10953:SF6">
    <property type="entry name" value="NEDD8-ACTIVATING ENZYME E1 CATALYTIC SUBUNIT"/>
    <property type="match status" value="1"/>
</dbReference>
<dbReference type="Gene3D" id="1.10.10.520">
    <property type="entry name" value="Ubiquitin activating enzymes (Uba3). Chain: B, domain 2"/>
    <property type="match status" value="1"/>
</dbReference>
<dbReference type="PANTHER" id="PTHR10953">
    <property type="entry name" value="UBIQUITIN-ACTIVATING ENZYME E1"/>
    <property type="match status" value="1"/>
</dbReference>
<evidence type="ECO:0000313" key="14">
    <source>
        <dbReference type="Proteomes" id="UP000041254"/>
    </source>
</evidence>
<dbReference type="Pfam" id="PF00899">
    <property type="entry name" value="ThiF"/>
    <property type="match status" value="1"/>
</dbReference>
<feature type="domain" description="E2 binding" evidence="12">
    <location>
        <begin position="353"/>
        <end position="440"/>
    </location>
</feature>
<accession>A0A0G4G293</accession>
<evidence type="ECO:0000256" key="6">
    <source>
        <dbReference type="ARBA" id="ARBA00022786"/>
    </source>
</evidence>
<dbReference type="GO" id="GO:0005634">
    <property type="term" value="C:nucleus"/>
    <property type="evidence" value="ECO:0007669"/>
    <property type="project" value="TreeGrafter"/>
</dbReference>
<keyword evidence="7 11" id="KW-0067">ATP-binding</keyword>
<comment type="pathway">
    <text evidence="1 11">Protein modification; protein neddylation.</text>
</comment>
<dbReference type="InterPro" id="IPR014929">
    <property type="entry name" value="E2-binding"/>
</dbReference>
<dbReference type="UniPathway" id="UPA00885"/>
<dbReference type="CDD" id="cd01488">
    <property type="entry name" value="Uba3_RUB"/>
    <property type="match status" value="1"/>
</dbReference>
<dbReference type="EMBL" id="CDMY01000546">
    <property type="protein sequence ID" value="CEM21948.1"/>
    <property type="molecule type" value="Genomic_DNA"/>
</dbReference>
<keyword evidence="14" id="KW-1185">Reference proteome</keyword>
<dbReference type="SMART" id="SM01181">
    <property type="entry name" value="E2_bind"/>
    <property type="match status" value="1"/>
</dbReference>
<dbReference type="InterPro" id="IPR030468">
    <property type="entry name" value="Uba3_N"/>
</dbReference>
<dbReference type="FunCoup" id="A0A0G4G293">
    <property type="interactions" value="607"/>
</dbReference>
<name>A0A0G4G293_VITBC</name>
<evidence type="ECO:0000256" key="7">
    <source>
        <dbReference type="ARBA" id="ARBA00022840"/>
    </source>
</evidence>
<dbReference type="InterPro" id="IPR035985">
    <property type="entry name" value="Ubiquitin-activating_enz"/>
</dbReference>
<dbReference type="Gene3D" id="3.10.290.20">
    <property type="entry name" value="Ubiquitin-like 2 activating enzyme e1b. Chain: B, domain 3"/>
    <property type="match status" value="1"/>
</dbReference>
<dbReference type="AlphaFoldDB" id="A0A0G4G293"/>
<keyword evidence="5 11" id="KW-0547">Nucleotide-binding</keyword>
<reference evidence="13 14" key="1">
    <citation type="submission" date="2014-11" db="EMBL/GenBank/DDBJ databases">
        <authorList>
            <person name="Zhu J."/>
            <person name="Qi W."/>
            <person name="Song R."/>
        </authorList>
    </citation>
    <scope>NUCLEOTIDE SEQUENCE [LARGE SCALE GENOMIC DNA]</scope>
</reference>
<protein>
    <recommendedName>
        <fullName evidence="3 11">NEDD8-activating enzyme E1 catalytic subunit</fullName>
        <ecNumber evidence="8 11">6.2.1.64</ecNumber>
    </recommendedName>
</protein>
<keyword evidence="6 11" id="KW-0833">Ubl conjugation pathway</keyword>
<evidence type="ECO:0000256" key="1">
    <source>
        <dbReference type="ARBA" id="ARBA00005032"/>
    </source>
</evidence>
<dbReference type="Proteomes" id="UP000041254">
    <property type="component" value="Unassembled WGS sequence"/>
</dbReference>
<evidence type="ECO:0000256" key="10">
    <source>
        <dbReference type="PROSITE-ProRule" id="PRU10132"/>
    </source>
</evidence>
<dbReference type="GO" id="GO:0019781">
    <property type="term" value="F:NEDD8 activating enzyme activity"/>
    <property type="evidence" value="ECO:0007669"/>
    <property type="project" value="UniProtKB-UniRule"/>
</dbReference>
<dbReference type="OrthoDB" id="10255449at2759"/>
<evidence type="ECO:0000256" key="8">
    <source>
        <dbReference type="ARBA" id="ARBA00023624"/>
    </source>
</evidence>
<dbReference type="EC" id="6.2.1.64" evidence="8 11"/>
<evidence type="ECO:0000259" key="12">
    <source>
        <dbReference type="SMART" id="SM01181"/>
    </source>
</evidence>
<dbReference type="GO" id="GO:0045116">
    <property type="term" value="P:protein neddylation"/>
    <property type="evidence" value="ECO:0007669"/>
    <property type="project" value="UniProtKB-UniRule"/>
</dbReference>
<feature type="active site" description="Glycyl thioester intermediate" evidence="10">
    <location>
        <position position="219"/>
    </location>
</feature>
<proteinExistence type="inferred from homology"/>
<dbReference type="STRING" id="1169540.A0A0G4G293"/>
<dbReference type="OMA" id="PYLENYM"/>
<comment type="similarity">
    <text evidence="2 11">Belongs to the ubiquitin-activating E1 family. UBA3 subfamily.</text>
</comment>
<evidence type="ECO:0000313" key="13">
    <source>
        <dbReference type="EMBL" id="CEM21948.1"/>
    </source>
</evidence>
<evidence type="ECO:0000256" key="9">
    <source>
        <dbReference type="ARBA" id="ARBA00024626"/>
    </source>
</evidence>
<dbReference type="InterPro" id="IPR045886">
    <property type="entry name" value="ThiF/MoeB/HesA"/>
</dbReference>
<organism evidence="13 14">
    <name type="scientific">Vitrella brassicaformis (strain CCMP3155)</name>
    <dbReference type="NCBI Taxonomy" id="1169540"/>
    <lineage>
        <taxon>Eukaryota</taxon>
        <taxon>Sar</taxon>
        <taxon>Alveolata</taxon>
        <taxon>Colpodellida</taxon>
        <taxon>Vitrellaceae</taxon>
        <taxon>Vitrella</taxon>
    </lineage>
</organism>
<comment type="function">
    <text evidence="11">Catalytic subunit of the dimeric E1 enzyme, which activates NEDD8.</text>
</comment>
<dbReference type="InParanoid" id="A0A0G4G293"/>
<dbReference type="InterPro" id="IPR000594">
    <property type="entry name" value="ThiF_NAD_FAD-bd"/>
</dbReference>
<sequence length="440" mass="49263">MVGDGDVVMSDGADRHKHLCKVLYRKSPFADEDCFQPGEETRKYLQEECKVLVIGAGGLGCEILKDLALSGFRDIHVIDMDTIDITNLNRQFLFRSRDVGRPKADVAADFINRRCGHMGVNVTPHNCKIQDYAEDFYSQFNVIIAGLDNITARRWINSLLHTMVEFDEDENPDGSTIKPLLDGGTEGLKGQSRVIIPYMTSCFDCSLDSFPPQVNYPMCTIAETPRLPEHCIEYVLVVEWDKHFPNRKLNTDSPQDMKWIFDQAKERADTFGIRGVTYSLTMGVVKRIIPAVASTNALIAASLVNEALKISTYCGPVLNTYMMYMGNEGVYIHTFEYEKKDDCLVCSGTIRNLSMPAATSLQGLIDSLCADPSLKLQRPSITSDKAVVFMSSPLLRKDHEYKLPMTLRQLVDEGVLGENEVLIVTDPIIPSKLKIRIALT</sequence>
<dbReference type="GO" id="GO:0005737">
    <property type="term" value="C:cytoplasm"/>
    <property type="evidence" value="ECO:0007669"/>
    <property type="project" value="TreeGrafter"/>
</dbReference>
<keyword evidence="4 11" id="KW-0436">Ligase</keyword>
<dbReference type="FunFam" id="1.10.10.520:FF:000001">
    <property type="entry name" value="NEDD8-activating enzyme E1 catalytic subunit"/>
    <property type="match status" value="1"/>
</dbReference>
<dbReference type="SUPFAM" id="SSF69572">
    <property type="entry name" value="Activating enzymes of the ubiquitin-like proteins"/>
    <property type="match status" value="1"/>
</dbReference>
<dbReference type="PROSITE" id="PS00865">
    <property type="entry name" value="UBIQUITIN_ACTIVAT_2"/>
    <property type="match status" value="1"/>
</dbReference>
<dbReference type="InterPro" id="IPR023318">
    <property type="entry name" value="Ub_act_enz_dom_a_sf"/>
</dbReference>
<dbReference type="GO" id="GO:0005524">
    <property type="term" value="F:ATP binding"/>
    <property type="evidence" value="ECO:0007669"/>
    <property type="project" value="UniProtKB-UniRule"/>
</dbReference>
<evidence type="ECO:0000256" key="5">
    <source>
        <dbReference type="ARBA" id="ARBA00022741"/>
    </source>
</evidence>
<comment type="catalytic activity">
    <reaction evidence="9 11">
        <text>ATP + [NEDD8 protein] + [E1 NEDD8-activating enzyme]-L-cysteine = AMP + diphosphate + [E1 NEDD8-activating enzyme]-S-[NEDD8 protein]-yl-L-cysteine.</text>
        <dbReference type="EC" id="6.2.1.64"/>
    </reaction>
</comment>
<dbReference type="PhylomeDB" id="A0A0G4G293"/>
<dbReference type="Pfam" id="PF08825">
    <property type="entry name" value="E2_bind"/>
    <property type="match status" value="1"/>
</dbReference>
<dbReference type="InterPro" id="IPR033127">
    <property type="entry name" value="UBQ-activ_enz_E1_Cys_AS"/>
</dbReference>
<evidence type="ECO:0000256" key="4">
    <source>
        <dbReference type="ARBA" id="ARBA00022598"/>
    </source>
</evidence>
<dbReference type="VEuPathDB" id="CryptoDB:Vbra_21892"/>
<evidence type="ECO:0000256" key="11">
    <source>
        <dbReference type="RuleBase" id="RU368009"/>
    </source>
</evidence>